<dbReference type="GO" id="GO:0030174">
    <property type="term" value="P:regulation of DNA-templated DNA replication initiation"/>
    <property type="evidence" value="ECO:0007669"/>
    <property type="project" value="InterPro"/>
</dbReference>
<dbReference type="OrthoDB" id="2373350at2759"/>
<feature type="compositionally biased region" description="Basic and acidic residues" evidence="3">
    <location>
        <begin position="66"/>
        <end position="77"/>
    </location>
</feature>
<dbReference type="GO" id="GO:0000076">
    <property type="term" value="P:DNA replication checkpoint signaling"/>
    <property type="evidence" value="ECO:0007669"/>
    <property type="project" value="TreeGrafter"/>
</dbReference>
<feature type="domain" description="CDT1 Geminin-binding" evidence="4">
    <location>
        <begin position="91"/>
        <end position="243"/>
    </location>
</feature>
<dbReference type="Pfam" id="PF08839">
    <property type="entry name" value="CDT1"/>
    <property type="match status" value="1"/>
</dbReference>
<evidence type="ECO:0000256" key="2">
    <source>
        <dbReference type="ARBA" id="ARBA00023306"/>
    </source>
</evidence>
<dbReference type="Gene3D" id="1.10.10.1420">
    <property type="entry name" value="DNA replication factor Cdt1, C-terminal WH domain"/>
    <property type="match status" value="1"/>
</dbReference>
<dbReference type="GO" id="GO:0003677">
    <property type="term" value="F:DNA binding"/>
    <property type="evidence" value="ECO:0007669"/>
    <property type="project" value="InterPro"/>
</dbReference>
<dbReference type="InterPro" id="IPR032054">
    <property type="entry name" value="Cdt1_C"/>
</dbReference>
<comment type="similarity">
    <text evidence="1">Belongs to the Cdt1 family.</text>
</comment>
<dbReference type="AlphaFoldDB" id="A0A9N9CR82"/>
<dbReference type="SMART" id="SM01075">
    <property type="entry name" value="CDT1"/>
    <property type="match status" value="1"/>
</dbReference>
<dbReference type="PANTHER" id="PTHR28637:SF1">
    <property type="entry name" value="DNA REPLICATION FACTOR CDT1"/>
    <property type="match status" value="1"/>
</dbReference>
<dbReference type="SUPFAM" id="SSF46785">
    <property type="entry name" value="Winged helix' DNA-binding domain"/>
    <property type="match status" value="1"/>
</dbReference>
<keyword evidence="6" id="KW-1185">Reference proteome</keyword>
<evidence type="ECO:0000256" key="1">
    <source>
        <dbReference type="ARBA" id="ARBA00008356"/>
    </source>
</evidence>
<sequence>MNESGTTSTLKDHFRSSKRGSGYVRAMSKKSEVTSVKDPESLQQNTKKRRNTRPDSSPTKSQNKKPKLETDKDKNDATAKSFHRSAEFLRLPSSYEVLEKIFQSLETVMIFVKAKNEICVFHKIRKSVEGLCGRTFDLTRLAQIISVYPEAYTYKPIRHFHQDKSVLSYVIDFNTTSESASKASSSVFTVNTQERKKVFRNRLVELVKEFLKRQNIKEEAIRLWHPKFVLNSVPEIVPARLPQIDITTKNLTNATKQTSSIIAKHSITPVINKSTLPSIPSKPSGDIKAREKAILDRIREKERQAAQRKDVTTSPIDKKRRLMLSRLPDMIYTISYPFTSSDKDVIVLHKVAEIVSDSYSRKLIISQAEAEDHIRLVSTCLPDWCTVFPVQNRGTFVKIKRSIPMKEVKSKLVEYLKKEGVNV</sequence>
<dbReference type="InterPro" id="IPR045173">
    <property type="entry name" value="Cdt1"/>
</dbReference>
<proteinExistence type="inferred from homology"/>
<name>A0A9N9CR82_9GLOM</name>
<dbReference type="EMBL" id="CAJVPI010001365">
    <property type="protein sequence ID" value="CAG8609236.1"/>
    <property type="molecule type" value="Genomic_DNA"/>
</dbReference>
<evidence type="ECO:0000313" key="6">
    <source>
        <dbReference type="Proteomes" id="UP000789739"/>
    </source>
</evidence>
<feature type="region of interest" description="Disordered" evidence="3">
    <location>
        <begin position="1"/>
        <end position="78"/>
    </location>
</feature>
<dbReference type="GO" id="GO:0000278">
    <property type="term" value="P:mitotic cell cycle"/>
    <property type="evidence" value="ECO:0007669"/>
    <property type="project" value="TreeGrafter"/>
</dbReference>
<organism evidence="5 6">
    <name type="scientific">Paraglomus brasilianum</name>
    <dbReference type="NCBI Taxonomy" id="144538"/>
    <lineage>
        <taxon>Eukaryota</taxon>
        <taxon>Fungi</taxon>
        <taxon>Fungi incertae sedis</taxon>
        <taxon>Mucoromycota</taxon>
        <taxon>Glomeromycotina</taxon>
        <taxon>Glomeromycetes</taxon>
        <taxon>Paraglomerales</taxon>
        <taxon>Paraglomeraceae</taxon>
        <taxon>Paraglomus</taxon>
    </lineage>
</organism>
<keyword evidence="2" id="KW-0131">Cell cycle</keyword>
<evidence type="ECO:0000259" key="4">
    <source>
        <dbReference type="SMART" id="SM01075"/>
    </source>
</evidence>
<comment type="caution">
    <text evidence="5">The sequence shown here is derived from an EMBL/GenBank/DDBJ whole genome shotgun (WGS) entry which is preliminary data.</text>
</comment>
<dbReference type="InterPro" id="IPR038090">
    <property type="entry name" value="Cdt1_C_WH_dom_sf"/>
</dbReference>
<reference evidence="5" key="1">
    <citation type="submission" date="2021-06" db="EMBL/GenBank/DDBJ databases">
        <authorList>
            <person name="Kallberg Y."/>
            <person name="Tangrot J."/>
            <person name="Rosling A."/>
        </authorList>
    </citation>
    <scope>NUCLEOTIDE SEQUENCE</scope>
    <source>
        <strain evidence="5">BR232B</strain>
    </source>
</reference>
<dbReference type="GO" id="GO:0070182">
    <property type="term" value="F:DNA polymerase binding"/>
    <property type="evidence" value="ECO:0007669"/>
    <property type="project" value="TreeGrafter"/>
</dbReference>
<dbReference type="Proteomes" id="UP000789739">
    <property type="component" value="Unassembled WGS sequence"/>
</dbReference>
<accession>A0A9N9CR82</accession>
<dbReference type="GO" id="GO:0071163">
    <property type="term" value="P:DNA replication preinitiation complex assembly"/>
    <property type="evidence" value="ECO:0007669"/>
    <property type="project" value="InterPro"/>
</dbReference>
<dbReference type="InterPro" id="IPR036390">
    <property type="entry name" value="WH_DNA-bd_sf"/>
</dbReference>
<evidence type="ECO:0000256" key="3">
    <source>
        <dbReference type="SAM" id="MobiDB-lite"/>
    </source>
</evidence>
<feature type="compositionally biased region" description="Basic and acidic residues" evidence="3">
    <location>
        <begin position="29"/>
        <end position="40"/>
    </location>
</feature>
<dbReference type="GO" id="GO:0005634">
    <property type="term" value="C:nucleus"/>
    <property type="evidence" value="ECO:0007669"/>
    <property type="project" value="TreeGrafter"/>
</dbReference>
<dbReference type="PANTHER" id="PTHR28637">
    <property type="entry name" value="DNA REPLICATION FACTOR CDT1"/>
    <property type="match status" value="1"/>
</dbReference>
<gene>
    <name evidence="5" type="ORF">PBRASI_LOCUS8073</name>
</gene>
<protein>
    <submittedName>
        <fullName evidence="5">176_t:CDS:1</fullName>
    </submittedName>
</protein>
<dbReference type="Pfam" id="PF16679">
    <property type="entry name" value="CDT1_C"/>
    <property type="match status" value="1"/>
</dbReference>
<evidence type="ECO:0000313" key="5">
    <source>
        <dbReference type="EMBL" id="CAG8609236.1"/>
    </source>
</evidence>
<dbReference type="InterPro" id="IPR014939">
    <property type="entry name" value="CDT1_Gemini-bd-like"/>
</dbReference>